<dbReference type="Proteomes" id="UP001623041">
    <property type="component" value="Unassembled WGS sequence"/>
</dbReference>
<evidence type="ECO:0000256" key="4">
    <source>
        <dbReference type="ARBA" id="ARBA00022729"/>
    </source>
</evidence>
<organism evidence="7 8">
    <name type="scientific">Bacillus salipaludis</name>
    <dbReference type="NCBI Taxonomy" id="2547811"/>
    <lineage>
        <taxon>Bacteria</taxon>
        <taxon>Bacillati</taxon>
        <taxon>Bacillota</taxon>
        <taxon>Bacilli</taxon>
        <taxon>Bacillales</taxon>
        <taxon>Bacillaceae</taxon>
        <taxon>Bacillus</taxon>
    </lineage>
</organism>
<evidence type="ECO:0000256" key="5">
    <source>
        <dbReference type="SAM" id="Coils"/>
    </source>
</evidence>
<sequence>MFIKKLFSISAIVILLVSLISGCSSAKSSANGPVEIEFWYGLGGKLGKGVENRIKEFNKSQNEVKVIGVAQGSYDETLQKLQAAIAAKKVPAAVLLKNDPMNAFAKKGALAPLTTYIKEDADFNPGDFIDAFYQQGTINGEQYALPLYGTTQVLYYRKDMFEKTGIAPEQLKTWESLSEAAKQLTKKNGSNTEVYGWEPMWGPDNMIDAALSNGGKYLSEDGKKVVTDSPEWVHAWEFFKKGIHEDKSMAIHHDGQGWEYWYKTIDDVMQGRAAGYTGSSGDQGDLDFSILAAYPQPGWEGKQAAPHAGAHMGAIPALASDKQKKAAFKWLKFFTNAENTADWSIKSGYIPVRKSAVDVSAYKEFAEKNPQIAVPLQQAQVATPPFVDPTGGKIYDALVKAADKVEIEGISAEKALQEAQKEAQRALDKVQK</sequence>
<dbReference type="SUPFAM" id="SSF53850">
    <property type="entry name" value="Periplasmic binding protein-like II"/>
    <property type="match status" value="1"/>
</dbReference>
<evidence type="ECO:0000256" key="3">
    <source>
        <dbReference type="ARBA" id="ARBA00022448"/>
    </source>
</evidence>
<dbReference type="PANTHER" id="PTHR43649:SF31">
    <property type="entry name" value="SN-GLYCEROL-3-PHOSPHATE-BINDING PERIPLASMIC PROTEIN UGPB"/>
    <property type="match status" value="1"/>
</dbReference>
<dbReference type="CDD" id="cd14748">
    <property type="entry name" value="PBP2_UgpB"/>
    <property type="match status" value="1"/>
</dbReference>
<dbReference type="PANTHER" id="PTHR43649">
    <property type="entry name" value="ARABINOSE-BINDING PROTEIN-RELATED"/>
    <property type="match status" value="1"/>
</dbReference>
<evidence type="ECO:0000256" key="1">
    <source>
        <dbReference type="ARBA" id="ARBA00004196"/>
    </source>
</evidence>
<proteinExistence type="inferred from homology"/>
<dbReference type="RefSeq" id="WP_406582989.1">
    <property type="nucleotide sequence ID" value="NZ_JBJHQH010000024.1"/>
</dbReference>
<dbReference type="Gene3D" id="3.40.190.10">
    <property type="entry name" value="Periplasmic binding protein-like II"/>
    <property type="match status" value="1"/>
</dbReference>
<name>A0ABW8RQW0_9BACI</name>
<evidence type="ECO:0000256" key="6">
    <source>
        <dbReference type="SAM" id="SignalP"/>
    </source>
</evidence>
<feature type="coiled-coil region" evidence="5">
    <location>
        <begin position="402"/>
        <end position="429"/>
    </location>
</feature>
<feature type="chain" id="PRO_5046835125" evidence="6">
    <location>
        <begin position="27"/>
        <end position="432"/>
    </location>
</feature>
<comment type="subcellular location">
    <subcellularLocation>
        <location evidence="1">Cell envelope</location>
    </subcellularLocation>
</comment>
<keyword evidence="4 6" id="KW-0732">Signal</keyword>
<feature type="signal peptide" evidence="6">
    <location>
        <begin position="1"/>
        <end position="26"/>
    </location>
</feature>
<dbReference type="InterPro" id="IPR050490">
    <property type="entry name" value="Bact_solute-bd_prot1"/>
</dbReference>
<comment type="similarity">
    <text evidence="2">Belongs to the bacterial solute-binding protein 1 family.</text>
</comment>
<dbReference type="InterPro" id="IPR006059">
    <property type="entry name" value="SBP"/>
</dbReference>
<evidence type="ECO:0000313" key="7">
    <source>
        <dbReference type="EMBL" id="MFK9094521.1"/>
    </source>
</evidence>
<dbReference type="Pfam" id="PF13416">
    <property type="entry name" value="SBP_bac_8"/>
    <property type="match status" value="1"/>
</dbReference>
<dbReference type="PROSITE" id="PS51257">
    <property type="entry name" value="PROKAR_LIPOPROTEIN"/>
    <property type="match status" value="1"/>
</dbReference>
<evidence type="ECO:0000256" key="2">
    <source>
        <dbReference type="ARBA" id="ARBA00008520"/>
    </source>
</evidence>
<protein>
    <submittedName>
        <fullName evidence="7">ABC transporter substrate-binding protein</fullName>
    </submittedName>
</protein>
<dbReference type="EMBL" id="JBJHQH010000024">
    <property type="protein sequence ID" value="MFK9094521.1"/>
    <property type="molecule type" value="Genomic_DNA"/>
</dbReference>
<reference evidence="7 8" key="1">
    <citation type="submission" date="2024-11" db="EMBL/GenBank/DDBJ databases">
        <authorList>
            <person name="Lucas J.A."/>
        </authorList>
    </citation>
    <scope>NUCLEOTIDE SEQUENCE [LARGE SCALE GENOMIC DNA]</scope>
    <source>
        <strain evidence="7 8">Z 5.4</strain>
    </source>
</reference>
<gene>
    <name evidence="7" type="ORF">ACJEBI_24000</name>
</gene>
<keyword evidence="8" id="KW-1185">Reference proteome</keyword>
<comment type="caution">
    <text evidence="7">The sequence shown here is derived from an EMBL/GenBank/DDBJ whole genome shotgun (WGS) entry which is preliminary data.</text>
</comment>
<evidence type="ECO:0000313" key="8">
    <source>
        <dbReference type="Proteomes" id="UP001623041"/>
    </source>
</evidence>
<keyword evidence="3" id="KW-0813">Transport</keyword>
<accession>A0ABW8RQW0</accession>
<keyword evidence="5" id="KW-0175">Coiled coil</keyword>